<dbReference type="RefSeq" id="WP_243307749.1">
    <property type="nucleotide sequence ID" value="NZ_JALGBI010000002.1"/>
</dbReference>
<dbReference type="EMBL" id="JALGBI010000002">
    <property type="protein sequence ID" value="MCJ0764802.1"/>
    <property type="molecule type" value="Genomic_DNA"/>
</dbReference>
<dbReference type="InterPro" id="IPR020916">
    <property type="entry name" value="Gln_gamma-glutamylTfrase_bac"/>
</dbReference>
<keyword evidence="4" id="KW-1185">Reference proteome</keyword>
<reference evidence="3" key="1">
    <citation type="submission" date="2022-03" db="EMBL/GenBank/DDBJ databases">
        <authorList>
            <person name="Woo C.Y."/>
        </authorList>
    </citation>
    <scope>NUCLEOTIDE SEQUENCE</scope>
    <source>
        <strain evidence="3">CYS-02</strain>
    </source>
</reference>
<dbReference type="Proteomes" id="UP001139447">
    <property type="component" value="Unassembled WGS sequence"/>
</dbReference>
<evidence type="ECO:0000313" key="4">
    <source>
        <dbReference type="Proteomes" id="UP001139447"/>
    </source>
</evidence>
<evidence type="ECO:0000256" key="2">
    <source>
        <dbReference type="ARBA" id="ARBA00022969"/>
    </source>
</evidence>
<dbReference type="GO" id="GO:0003810">
    <property type="term" value="F:protein-glutamine gamma-glutamyltransferase activity"/>
    <property type="evidence" value="ECO:0007669"/>
    <property type="project" value="InterPro"/>
</dbReference>
<evidence type="ECO:0000256" key="1">
    <source>
        <dbReference type="ARBA" id="ARBA00022679"/>
    </source>
</evidence>
<proteinExistence type="predicted"/>
<sequence length="409" mass="45027">MDCLSSRNACIPSRGGVQLAGKNAAQALRNRTELDTLLQALGLQGHTCTESLVTVSGHVLVCTLTREAAQSWAPAHDTLGLQLRVQETWAGLDEPQALEREILIALLASPIGFGYPGVEALLSQVRVRRNIALAARKTALAFKTEAAERPEAYWRYDEGNGFLLHPGRPLIEALVCATQPEATGKLYDFSCYRATEYVILLGIAQEAARHHPRLLDELQSCNEQNAIRSGQFHDVFLVEYGSMEAPLPARYYVPGDRLWFRNPDERSSDVMGYEGSWVIYMGGGLFSNFWRRDRPFTLESKCLEVYHWRDGVVTDAAGELQMDEARVEACVQRTQAQPQALRQVLQRMMRMRDAKGVYADGGCIDSTREYPRGVAAGACELVLPPLPGALEASQPRAVPPVAAVAGACP</sequence>
<dbReference type="AlphaFoldDB" id="A0A9X1VWN5"/>
<dbReference type="GO" id="GO:0030435">
    <property type="term" value="P:sporulation resulting in formation of a cellular spore"/>
    <property type="evidence" value="ECO:0007669"/>
    <property type="project" value="UniProtKB-KW"/>
</dbReference>
<organism evidence="3 4">
    <name type="scientific">Variovorax terrae</name>
    <dbReference type="NCBI Taxonomy" id="2923278"/>
    <lineage>
        <taxon>Bacteria</taxon>
        <taxon>Pseudomonadati</taxon>
        <taxon>Pseudomonadota</taxon>
        <taxon>Betaproteobacteria</taxon>
        <taxon>Burkholderiales</taxon>
        <taxon>Comamonadaceae</taxon>
        <taxon>Variovorax</taxon>
    </lineage>
</organism>
<comment type="caution">
    <text evidence="3">The sequence shown here is derived from an EMBL/GenBank/DDBJ whole genome shotgun (WGS) entry which is preliminary data.</text>
</comment>
<keyword evidence="1" id="KW-0808">Transferase</keyword>
<dbReference type="Pfam" id="PF20085">
    <property type="entry name" value="TGL"/>
    <property type="match status" value="1"/>
</dbReference>
<protein>
    <submittedName>
        <fullName evidence="3">Uncharacterized protein</fullName>
    </submittedName>
</protein>
<evidence type="ECO:0000313" key="3">
    <source>
        <dbReference type="EMBL" id="MCJ0764802.1"/>
    </source>
</evidence>
<name>A0A9X1VWN5_9BURK</name>
<keyword evidence="2" id="KW-0749">Sporulation</keyword>
<gene>
    <name evidence="3" type="ORF">MMF98_16415</name>
</gene>
<accession>A0A9X1VWN5</accession>